<accession>A0A126QMU3</accession>
<feature type="domain" description="4Fe-4S ferredoxin-type" evidence="10">
    <location>
        <begin position="49"/>
        <end position="79"/>
    </location>
</feature>
<dbReference type="PANTHER" id="PTHR43545:SF4">
    <property type="entry name" value="IRON-SULFUR PROTEIN"/>
    <property type="match status" value="1"/>
</dbReference>
<dbReference type="InterPro" id="IPR019546">
    <property type="entry name" value="TAT_signal_bac_arc"/>
</dbReference>
<dbReference type="PROSITE" id="PS51379">
    <property type="entry name" value="4FE4S_FER_2"/>
    <property type="match status" value="2"/>
</dbReference>
<feature type="domain" description="4Fe-4S ferredoxin-type" evidence="10">
    <location>
        <begin position="125"/>
        <end position="157"/>
    </location>
</feature>
<keyword evidence="3" id="KW-0004">4Fe-4S</keyword>
<evidence type="ECO:0000256" key="6">
    <source>
        <dbReference type="ARBA" id="ARBA00023004"/>
    </source>
</evidence>
<evidence type="ECO:0000256" key="1">
    <source>
        <dbReference type="ARBA" id="ARBA00004418"/>
    </source>
</evidence>
<dbReference type="Gene3D" id="3.30.70.20">
    <property type="match status" value="2"/>
</dbReference>
<feature type="region of interest" description="Disordered" evidence="8">
    <location>
        <begin position="282"/>
        <end position="318"/>
    </location>
</feature>
<comment type="subcellular location">
    <subcellularLocation>
        <location evidence="1">Periplasm</location>
    </subcellularLocation>
</comment>
<evidence type="ECO:0000256" key="7">
    <source>
        <dbReference type="ARBA" id="ARBA00023014"/>
    </source>
</evidence>
<gene>
    <name evidence="11" type="ORF">AWY79_08155</name>
    <name evidence="12" type="ORF">EDC59_101504</name>
</gene>
<dbReference type="PROSITE" id="PS51318">
    <property type="entry name" value="TAT"/>
    <property type="match status" value="1"/>
</dbReference>
<reference evidence="11 13" key="1">
    <citation type="journal article" date="2016" name="Front. Microbiol.">
        <title>Genome Sequence of the Piezophilic, Mesophilic Sulfate-Reducing Bacterium Desulfovibrio indicus J2T.</title>
        <authorList>
            <person name="Cao J."/>
            <person name="Maignien L."/>
            <person name="Shao Z."/>
            <person name="Alain K."/>
            <person name="Jebbar M."/>
        </authorList>
    </citation>
    <scope>NUCLEOTIDE SEQUENCE [LARGE SCALE GENOMIC DNA]</scope>
    <source>
        <strain evidence="11 13">J2</strain>
    </source>
</reference>
<dbReference type="GO" id="GO:0042597">
    <property type="term" value="C:periplasmic space"/>
    <property type="evidence" value="ECO:0007669"/>
    <property type="project" value="UniProtKB-SubCell"/>
</dbReference>
<evidence type="ECO:0000256" key="8">
    <source>
        <dbReference type="SAM" id="MobiDB-lite"/>
    </source>
</evidence>
<feature type="compositionally biased region" description="Gly residues" evidence="8">
    <location>
        <begin position="297"/>
        <end position="309"/>
    </location>
</feature>
<keyword evidence="5" id="KW-0677">Repeat</keyword>
<feature type="signal peptide" evidence="9">
    <location>
        <begin position="1"/>
        <end position="36"/>
    </location>
</feature>
<keyword evidence="13" id="KW-1185">Reference proteome</keyword>
<dbReference type="EMBL" id="SOBK01000001">
    <property type="protein sequence ID" value="TDT92100.1"/>
    <property type="molecule type" value="Genomic_DNA"/>
</dbReference>
<evidence type="ECO:0000313" key="14">
    <source>
        <dbReference type="Proteomes" id="UP000295506"/>
    </source>
</evidence>
<dbReference type="InterPro" id="IPR051555">
    <property type="entry name" value="FDH_Electron_Transfer_Unit"/>
</dbReference>
<evidence type="ECO:0000256" key="2">
    <source>
        <dbReference type="ARBA" id="ARBA00011771"/>
    </source>
</evidence>
<dbReference type="Proteomes" id="UP000295506">
    <property type="component" value="Unassembled WGS sequence"/>
</dbReference>
<dbReference type="Pfam" id="PF12838">
    <property type="entry name" value="Fer4_7"/>
    <property type="match status" value="1"/>
</dbReference>
<dbReference type="Proteomes" id="UP000055611">
    <property type="component" value="Chromosome"/>
</dbReference>
<dbReference type="AlphaFoldDB" id="A0A126QMU3"/>
<evidence type="ECO:0000256" key="3">
    <source>
        <dbReference type="ARBA" id="ARBA00022485"/>
    </source>
</evidence>
<sequence length="360" mass="38295">MSEKKHQAGKVSRRGFLKALGVGGAAALAPAGTALAASERVPAPSGGELATLLDLSKCIGCGECVSACRESNAHKFPEPVKPFPELIPARRAKTEDWSEMRDRDDRLTPYNWLFLQNAQVDYDGESWDINIPRRCMHCQNPPCANMCPFGAANKQLNGLTRISDNLCMGGAKCRTVCPWHIPQRQSGVGLYRHLMPRLAGNGVMYKCDRCYQLLDKGEVPACISVCPENVQTIGPRDEIVAQAKKLAKGMSGFIYGLEENGGTNTLYVSPVPFELIDKAIDKDSGKGAGQGPQTKGQGKGKPAGKGLGPGKPHMGPVKDVMADETNLATATLIAPFAGIAAGVLGLGSRLLKSGEGGHEE</sequence>
<keyword evidence="7" id="KW-0411">Iron-sulfur</keyword>
<dbReference type="GO" id="GO:0051539">
    <property type="term" value="F:4 iron, 4 sulfur cluster binding"/>
    <property type="evidence" value="ECO:0007669"/>
    <property type="project" value="UniProtKB-KW"/>
</dbReference>
<reference evidence="12 14" key="2">
    <citation type="submission" date="2019-03" db="EMBL/GenBank/DDBJ databases">
        <title>Genomic Encyclopedia of Type Strains, Phase IV (KMG-IV): sequencing the most valuable type-strain genomes for metagenomic binning, comparative biology and taxonomic classification.</title>
        <authorList>
            <person name="Goeker M."/>
        </authorList>
    </citation>
    <scope>NUCLEOTIDE SEQUENCE [LARGE SCALE GENOMIC DNA]</scope>
    <source>
        <strain evidence="12 14">DSM 101483</strain>
    </source>
</reference>
<dbReference type="GO" id="GO:0046872">
    <property type="term" value="F:metal ion binding"/>
    <property type="evidence" value="ECO:0007669"/>
    <property type="project" value="UniProtKB-KW"/>
</dbReference>
<feature type="chain" id="PRO_5044275352" evidence="9">
    <location>
        <begin position="37"/>
        <end position="360"/>
    </location>
</feature>
<dbReference type="EMBL" id="CP014206">
    <property type="protein sequence ID" value="AMK11086.1"/>
    <property type="molecule type" value="Genomic_DNA"/>
</dbReference>
<dbReference type="Pfam" id="PF13237">
    <property type="entry name" value="Fer4_10"/>
    <property type="match status" value="1"/>
</dbReference>
<dbReference type="KEGG" id="dej:AWY79_08155"/>
<evidence type="ECO:0000256" key="4">
    <source>
        <dbReference type="ARBA" id="ARBA00022723"/>
    </source>
</evidence>
<keyword evidence="4" id="KW-0479">Metal-binding</keyword>
<evidence type="ECO:0000256" key="5">
    <source>
        <dbReference type="ARBA" id="ARBA00022737"/>
    </source>
</evidence>
<name>A0A126QMU3_9BACT</name>
<comment type="subunit">
    <text evidence="2">Heterodimer of a large and a small subunit.</text>
</comment>
<evidence type="ECO:0000313" key="12">
    <source>
        <dbReference type="EMBL" id="TDT92100.1"/>
    </source>
</evidence>
<proteinExistence type="predicted"/>
<dbReference type="OrthoDB" id="9789030at2"/>
<dbReference type="PANTHER" id="PTHR43545">
    <property type="entry name" value="FORMATE DEHYDROGENASE, NITRATE-INDUCIBLE, IRON-SULFUR SUBUNIT"/>
    <property type="match status" value="1"/>
</dbReference>
<dbReference type="NCBIfam" id="TIGR01409">
    <property type="entry name" value="TAT_signal_seq"/>
    <property type="match status" value="1"/>
</dbReference>
<keyword evidence="9" id="KW-0732">Signal</keyword>
<dbReference type="InterPro" id="IPR017896">
    <property type="entry name" value="4Fe4S_Fe-S-bd"/>
</dbReference>
<dbReference type="InterPro" id="IPR006311">
    <property type="entry name" value="TAT_signal"/>
</dbReference>
<evidence type="ECO:0000313" key="13">
    <source>
        <dbReference type="Proteomes" id="UP000055611"/>
    </source>
</evidence>
<dbReference type="SUPFAM" id="SSF54862">
    <property type="entry name" value="4Fe-4S ferredoxins"/>
    <property type="match status" value="1"/>
</dbReference>
<evidence type="ECO:0000313" key="11">
    <source>
        <dbReference type="EMBL" id="AMK11086.1"/>
    </source>
</evidence>
<organism evidence="12 14">
    <name type="scientific">Pseudodesulfovibrio indicus</name>
    <dbReference type="NCBI Taxonomy" id="1716143"/>
    <lineage>
        <taxon>Bacteria</taxon>
        <taxon>Pseudomonadati</taxon>
        <taxon>Thermodesulfobacteriota</taxon>
        <taxon>Desulfovibrionia</taxon>
        <taxon>Desulfovibrionales</taxon>
        <taxon>Desulfovibrionaceae</taxon>
    </lineage>
</organism>
<dbReference type="Pfam" id="PF10518">
    <property type="entry name" value="TAT_signal"/>
    <property type="match status" value="1"/>
</dbReference>
<evidence type="ECO:0000259" key="10">
    <source>
        <dbReference type="PROSITE" id="PS51379"/>
    </source>
</evidence>
<evidence type="ECO:0000256" key="9">
    <source>
        <dbReference type="SAM" id="SignalP"/>
    </source>
</evidence>
<protein>
    <submittedName>
        <fullName evidence="11">4Fe-4S ferredoxin</fullName>
    </submittedName>
    <submittedName>
        <fullName evidence="12">Secreted protein</fullName>
    </submittedName>
</protein>
<dbReference type="RefSeq" id="WP_066802347.1">
    <property type="nucleotide sequence ID" value="NZ_CP014206.1"/>
</dbReference>
<keyword evidence="6" id="KW-0408">Iron</keyword>